<evidence type="ECO:0000256" key="1">
    <source>
        <dbReference type="SAM" id="Phobius"/>
    </source>
</evidence>
<proteinExistence type="predicted"/>
<evidence type="ECO:0000313" key="2">
    <source>
        <dbReference type="EMBL" id="KIN98622.1"/>
    </source>
</evidence>
<accession>A0A0C3INS0</accession>
<keyword evidence="3" id="KW-1185">Reference proteome</keyword>
<reference evidence="2 3" key="1">
    <citation type="submission" date="2014-04" db="EMBL/GenBank/DDBJ databases">
        <authorList>
            <consortium name="DOE Joint Genome Institute"/>
            <person name="Kuo A."/>
            <person name="Kohler A."/>
            <person name="Costa M.D."/>
            <person name="Nagy L.G."/>
            <person name="Floudas D."/>
            <person name="Copeland A."/>
            <person name="Barry K.W."/>
            <person name="Cichocki N."/>
            <person name="Veneault-Fourrey C."/>
            <person name="LaButti K."/>
            <person name="Lindquist E.A."/>
            <person name="Lipzen A."/>
            <person name="Lundell T."/>
            <person name="Morin E."/>
            <person name="Murat C."/>
            <person name="Sun H."/>
            <person name="Tunlid A."/>
            <person name="Henrissat B."/>
            <person name="Grigoriev I.V."/>
            <person name="Hibbett D.S."/>
            <person name="Martin F."/>
            <person name="Nordberg H.P."/>
            <person name="Cantor M.N."/>
            <person name="Hua S.X."/>
        </authorList>
    </citation>
    <scope>NUCLEOTIDE SEQUENCE [LARGE SCALE GENOMIC DNA]</scope>
    <source>
        <strain evidence="2 3">Marx 270</strain>
    </source>
</reference>
<keyword evidence="1" id="KW-1133">Transmembrane helix</keyword>
<evidence type="ECO:0000313" key="3">
    <source>
        <dbReference type="Proteomes" id="UP000054217"/>
    </source>
</evidence>
<keyword evidence="1" id="KW-0812">Transmembrane</keyword>
<dbReference type="AlphaFoldDB" id="A0A0C3INS0"/>
<dbReference type="InParanoid" id="A0A0C3INS0"/>
<dbReference type="HOGENOM" id="CLU_066056_0_0_1"/>
<reference evidence="3" key="2">
    <citation type="submission" date="2015-01" db="EMBL/GenBank/DDBJ databases">
        <title>Evolutionary Origins and Diversification of the Mycorrhizal Mutualists.</title>
        <authorList>
            <consortium name="DOE Joint Genome Institute"/>
            <consortium name="Mycorrhizal Genomics Consortium"/>
            <person name="Kohler A."/>
            <person name="Kuo A."/>
            <person name="Nagy L.G."/>
            <person name="Floudas D."/>
            <person name="Copeland A."/>
            <person name="Barry K.W."/>
            <person name="Cichocki N."/>
            <person name="Veneault-Fourrey C."/>
            <person name="LaButti K."/>
            <person name="Lindquist E.A."/>
            <person name="Lipzen A."/>
            <person name="Lundell T."/>
            <person name="Morin E."/>
            <person name="Murat C."/>
            <person name="Riley R."/>
            <person name="Ohm R."/>
            <person name="Sun H."/>
            <person name="Tunlid A."/>
            <person name="Henrissat B."/>
            <person name="Grigoriev I.V."/>
            <person name="Hibbett D.S."/>
            <person name="Martin F."/>
        </authorList>
    </citation>
    <scope>NUCLEOTIDE SEQUENCE [LARGE SCALE GENOMIC DNA]</scope>
    <source>
        <strain evidence="3">Marx 270</strain>
    </source>
</reference>
<gene>
    <name evidence="2" type="ORF">M404DRAFT_31261</name>
</gene>
<dbReference type="Proteomes" id="UP000054217">
    <property type="component" value="Unassembled WGS sequence"/>
</dbReference>
<name>A0A0C3INS0_PISTI</name>
<protein>
    <submittedName>
        <fullName evidence="2">Uncharacterized protein</fullName>
    </submittedName>
</protein>
<feature type="transmembrane region" description="Helical" evidence="1">
    <location>
        <begin position="72"/>
        <end position="91"/>
    </location>
</feature>
<keyword evidence="1" id="KW-0472">Membrane</keyword>
<organism evidence="2 3">
    <name type="scientific">Pisolithus tinctorius Marx 270</name>
    <dbReference type="NCBI Taxonomy" id="870435"/>
    <lineage>
        <taxon>Eukaryota</taxon>
        <taxon>Fungi</taxon>
        <taxon>Dikarya</taxon>
        <taxon>Basidiomycota</taxon>
        <taxon>Agaricomycotina</taxon>
        <taxon>Agaricomycetes</taxon>
        <taxon>Agaricomycetidae</taxon>
        <taxon>Boletales</taxon>
        <taxon>Sclerodermatineae</taxon>
        <taxon>Pisolithaceae</taxon>
        <taxon>Pisolithus</taxon>
    </lineage>
</organism>
<sequence length="349" mass="38522">MSQAWEQAPVDILSSIAADQLSPDTVIPRMKEVWSHKSGRTMLPQQEKPSTSGALIILKIIDLEEDHLSEEVVVVMVMVDLIMVMVVVILLTSSHNNNSTNGEGTEAVGFASIEEYNDDYSNEDRYHPGAEMPYNSYNPDAAQDFDIAAIEMNHDETLEYSPAPPAVENVYTPDMETFLGSHTIGEATTYDPDLTQQDIDMAMSNVGNSQTYRIDGSTGELSSWFLDEIQGSYNDRVESVNICVKIPQSNSPCTCSICLRAQKAMRSLHVDLPLPEPSQWKSVNSPQRMLSIPPHGKDWIYNSHTSLSSDGMAITNVAHADMVQDGIAESDGIMAPQGDQHINKSSRRL</sequence>
<dbReference type="OrthoDB" id="2712574at2759"/>
<dbReference type="EMBL" id="KN832014">
    <property type="protein sequence ID" value="KIN98622.1"/>
    <property type="molecule type" value="Genomic_DNA"/>
</dbReference>